<dbReference type="Proteomes" id="UP001178507">
    <property type="component" value="Unassembled WGS sequence"/>
</dbReference>
<keyword evidence="3" id="KW-1185">Reference proteome</keyword>
<feature type="region of interest" description="Disordered" evidence="1">
    <location>
        <begin position="147"/>
        <end position="184"/>
    </location>
</feature>
<name>A0AA36NF92_9DINO</name>
<reference evidence="2" key="1">
    <citation type="submission" date="2023-08" db="EMBL/GenBank/DDBJ databases">
        <authorList>
            <person name="Chen Y."/>
            <person name="Shah S."/>
            <person name="Dougan E. K."/>
            <person name="Thang M."/>
            <person name="Chan C."/>
        </authorList>
    </citation>
    <scope>NUCLEOTIDE SEQUENCE</scope>
</reference>
<evidence type="ECO:0000313" key="2">
    <source>
        <dbReference type="EMBL" id="CAJ1401106.1"/>
    </source>
</evidence>
<accession>A0AA36NF92</accession>
<organism evidence="2 3">
    <name type="scientific">Effrenium voratum</name>
    <dbReference type="NCBI Taxonomy" id="2562239"/>
    <lineage>
        <taxon>Eukaryota</taxon>
        <taxon>Sar</taxon>
        <taxon>Alveolata</taxon>
        <taxon>Dinophyceae</taxon>
        <taxon>Suessiales</taxon>
        <taxon>Symbiodiniaceae</taxon>
        <taxon>Effrenium</taxon>
    </lineage>
</organism>
<comment type="caution">
    <text evidence="2">The sequence shown here is derived from an EMBL/GenBank/DDBJ whole genome shotgun (WGS) entry which is preliminary data.</text>
</comment>
<protein>
    <submittedName>
        <fullName evidence="2">Uncharacterized protein</fullName>
    </submittedName>
</protein>
<proteinExistence type="predicted"/>
<dbReference type="AlphaFoldDB" id="A0AA36NF92"/>
<evidence type="ECO:0000313" key="3">
    <source>
        <dbReference type="Proteomes" id="UP001178507"/>
    </source>
</evidence>
<feature type="compositionally biased region" description="Low complexity" evidence="1">
    <location>
        <begin position="299"/>
        <end position="309"/>
    </location>
</feature>
<dbReference type="EMBL" id="CAUJNA010003399">
    <property type="protein sequence ID" value="CAJ1401106.1"/>
    <property type="molecule type" value="Genomic_DNA"/>
</dbReference>
<sequence length="322" mass="32897">MLARDPVVAERFFAALPDSFSASESELLAALQQVAHCARRLGLPTGVSLQEWAERRVPSERVAEVNQTGLVFVGRAAPSALAPAGRSGAAGRSAARFSEPKASVVGSLVAGVRSLGAGLLGFLRKPKLEEPENGFYYDTALQRWRQHGAPDQDVSQLDFSTGRPKQEAAAALPPPPKGPSKELGTRLARGTAESLYVDPMAAVHGGAGTSAAGNPRDLGVAPSYAGPGMQVAAHFNPCSDAAFAGHDCMEGAGMQAAATFNPGCDTGAIPFAEGCAQATVDFNPSDAATLSSAECSQPGVVSGPSQAAAGGPGDGSLMRGWR</sequence>
<feature type="region of interest" description="Disordered" evidence="1">
    <location>
        <begin position="295"/>
        <end position="322"/>
    </location>
</feature>
<gene>
    <name evidence="2" type="ORF">EVOR1521_LOCUS24317</name>
</gene>
<evidence type="ECO:0000256" key="1">
    <source>
        <dbReference type="SAM" id="MobiDB-lite"/>
    </source>
</evidence>